<evidence type="ECO:0000256" key="6">
    <source>
        <dbReference type="ARBA" id="ARBA00022723"/>
    </source>
</evidence>
<dbReference type="SUPFAM" id="SSF53448">
    <property type="entry name" value="Nucleotide-diphospho-sugar transferases"/>
    <property type="match status" value="1"/>
</dbReference>
<dbReference type="GO" id="GO:0046872">
    <property type="term" value="F:metal ion binding"/>
    <property type="evidence" value="ECO:0007669"/>
    <property type="project" value="UniProtKB-KW"/>
</dbReference>
<reference evidence="11" key="1">
    <citation type="submission" date="2017-09" db="EMBL/GenBank/DDBJ databases">
        <title>Metaegenomics of thermophilic ammonia-oxidizing enrichment culture.</title>
        <authorList>
            <person name="Kato S."/>
            <person name="Suzuki K."/>
        </authorList>
    </citation>
    <scope>NUCLEOTIDE SEQUENCE [LARGE SCALE GENOMIC DNA]</scope>
</reference>
<dbReference type="AlphaFoldDB" id="A0A2H5XET3"/>
<evidence type="ECO:0000256" key="2">
    <source>
        <dbReference type="ARBA" id="ARBA00010480"/>
    </source>
</evidence>
<proteinExistence type="inferred from homology"/>
<dbReference type="GO" id="GO:0008879">
    <property type="term" value="F:glucose-1-phosphate thymidylyltransferase activity"/>
    <property type="evidence" value="ECO:0007669"/>
    <property type="project" value="UniProtKB-EC"/>
</dbReference>
<evidence type="ECO:0000256" key="3">
    <source>
        <dbReference type="ARBA" id="ARBA00012461"/>
    </source>
</evidence>
<dbReference type="InterPro" id="IPR005907">
    <property type="entry name" value="G1P_thy_trans_s"/>
</dbReference>
<keyword evidence="5 10" id="KW-0548">Nucleotidyltransferase</keyword>
<evidence type="ECO:0000256" key="1">
    <source>
        <dbReference type="ARBA" id="ARBA00001946"/>
    </source>
</evidence>
<dbReference type="Proteomes" id="UP000236173">
    <property type="component" value="Unassembled WGS sequence"/>
</dbReference>
<evidence type="ECO:0000256" key="8">
    <source>
        <dbReference type="ARBA" id="ARBA00049336"/>
    </source>
</evidence>
<sequence length="248" mass="27329">MKGVVLAGGLGTRLYPLTKVTNKHLLPVYNKPMVLYPLEALVLAGVTDILLITGGEWATDFARLLADFKSLGIRNLYFAYQEKPLGIAHALSLAKSFVGDDKCVVFLGDNVIEGNIIRAKERFERMERGALVLLKEVPDPQNYGCPVLDEQGRIVRIVEKPKDPPSPYAVIGIYFYDAAVFDIVQQLTPSERGELEITDVNNAYAEEGLLAHEFLEGWWGDAGASIDAWLQVNNLVAQTGANKVKLGR</sequence>
<dbReference type="EMBL" id="BEHT01000034">
    <property type="protein sequence ID" value="GBC99691.1"/>
    <property type="molecule type" value="Genomic_DNA"/>
</dbReference>
<name>A0A2H5XET3_9BACT</name>
<evidence type="ECO:0000256" key="7">
    <source>
        <dbReference type="ARBA" id="ARBA00022842"/>
    </source>
</evidence>
<keyword evidence="6" id="KW-0479">Metal-binding</keyword>
<accession>A0A2H5XET3</accession>
<evidence type="ECO:0000313" key="10">
    <source>
        <dbReference type="EMBL" id="GBC99691.1"/>
    </source>
</evidence>
<keyword evidence="4 10" id="KW-0808">Transferase</keyword>
<evidence type="ECO:0000259" key="9">
    <source>
        <dbReference type="Pfam" id="PF00483"/>
    </source>
</evidence>
<organism evidence="10 11">
    <name type="scientific">Candidatus Fervidibacter japonicus</name>
    <dbReference type="NCBI Taxonomy" id="2035412"/>
    <lineage>
        <taxon>Bacteria</taxon>
        <taxon>Candidatus Fervidibacterota</taxon>
        <taxon>Candidatus Fervidibacter</taxon>
    </lineage>
</organism>
<keyword evidence="7" id="KW-0460">Magnesium</keyword>
<dbReference type="Gene3D" id="3.90.550.10">
    <property type="entry name" value="Spore Coat Polysaccharide Biosynthesis Protein SpsA, Chain A"/>
    <property type="match status" value="1"/>
</dbReference>
<feature type="domain" description="Nucleotidyl transferase" evidence="9">
    <location>
        <begin position="2"/>
        <end position="237"/>
    </location>
</feature>
<evidence type="ECO:0000313" key="11">
    <source>
        <dbReference type="Proteomes" id="UP000236173"/>
    </source>
</evidence>
<evidence type="ECO:0000256" key="5">
    <source>
        <dbReference type="ARBA" id="ARBA00022695"/>
    </source>
</evidence>
<comment type="similarity">
    <text evidence="2">Belongs to the glucose-1-phosphate thymidylyltransferase family.</text>
</comment>
<comment type="caution">
    <text evidence="10">The sequence shown here is derived from an EMBL/GenBank/DDBJ whole genome shotgun (WGS) entry which is preliminary data.</text>
</comment>
<comment type="catalytic activity">
    <reaction evidence="8">
        <text>dTTP + alpha-D-glucose 1-phosphate + H(+) = dTDP-alpha-D-glucose + diphosphate</text>
        <dbReference type="Rhea" id="RHEA:15225"/>
        <dbReference type="ChEBI" id="CHEBI:15378"/>
        <dbReference type="ChEBI" id="CHEBI:33019"/>
        <dbReference type="ChEBI" id="CHEBI:37568"/>
        <dbReference type="ChEBI" id="CHEBI:57477"/>
        <dbReference type="ChEBI" id="CHEBI:58601"/>
        <dbReference type="EC" id="2.7.7.24"/>
    </reaction>
</comment>
<dbReference type="Pfam" id="PF00483">
    <property type="entry name" value="NTP_transferase"/>
    <property type="match status" value="1"/>
</dbReference>
<dbReference type="PANTHER" id="PTHR43532:SF1">
    <property type="entry name" value="GLUCOSE-1-PHOSPHATE THYMIDYLYLTRANSFERASE 1"/>
    <property type="match status" value="1"/>
</dbReference>
<comment type="cofactor">
    <cofactor evidence="1">
        <name>Mg(2+)</name>
        <dbReference type="ChEBI" id="CHEBI:18420"/>
    </cofactor>
</comment>
<dbReference type="InterPro" id="IPR005835">
    <property type="entry name" value="NTP_transferase_dom"/>
</dbReference>
<evidence type="ECO:0000256" key="4">
    <source>
        <dbReference type="ARBA" id="ARBA00022679"/>
    </source>
</evidence>
<dbReference type="InterPro" id="IPR029044">
    <property type="entry name" value="Nucleotide-diphossugar_trans"/>
</dbReference>
<protein>
    <recommendedName>
        <fullName evidence="3">glucose-1-phosphate thymidylyltransferase</fullName>
        <ecNumber evidence="3">2.7.7.24</ecNumber>
    </recommendedName>
</protein>
<dbReference type="EC" id="2.7.7.24" evidence="3"/>
<dbReference type="PANTHER" id="PTHR43532">
    <property type="entry name" value="GLUCOSE-1-PHOSPHATE THYMIDYLYLTRANSFERASE"/>
    <property type="match status" value="1"/>
</dbReference>
<gene>
    <name evidence="10" type="primary">rmlA</name>
    <name evidence="10" type="ORF">HRbin17_02222</name>
</gene>